<dbReference type="Gene3D" id="3.40.50.1010">
    <property type="entry name" value="5'-nuclease"/>
    <property type="match status" value="1"/>
</dbReference>
<evidence type="ECO:0000259" key="9">
    <source>
        <dbReference type="Pfam" id="PF24779"/>
    </source>
</evidence>
<dbReference type="FunCoup" id="A8PRT8">
    <property type="interactions" value="565"/>
</dbReference>
<evidence type="ECO:0000256" key="8">
    <source>
        <dbReference type="SAM" id="MobiDB-lite"/>
    </source>
</evidence>
<dbReference type="OrthoDB" id="25675at2759"/>
<sequence length="290" mass="32163">MRQKRAKAYRRLLHHYVLHYHFREPYQVLIDPTFAEALVRFQVHEPLKQLGSVLHGKVKPMITQCCIAALYDAENHARNELQNSDEQQTYKQAIALAKTWERRKCNHKGTQTAGACLASVIGEKNQHRYMLAADDVQVRRSLRRSVPGLPIVHYSQSVLVLEPMSDVTEQHIRHMEQSKSALSIEEQRILQTPAFSPASTNANAPSQPAAPKRKRAKGPNPLSVKKSKSAGKSAGKAGGLPEGSAPSKSHATPAGRSGTSSQSYVSSISQPTSQRRRNKKRGRGSHSTVQ</sequence>
<comment type="subcellular location">
    <subcellularLocation>
        <location evidence="1">Nucleus</location>
        <location evidence="1">Nucleolus</location>
    </subcellularLocation>
</comment>
<evidence type="ECO:0000313" key="11">
    <source>
        <dbReference type="Proteomes" id="UP000008837"/>
    </source>
</evidence>
<dbReference type="CDD" id="cd09865">
    <property type="entry name" value="PIN_ScUtp23p-like"/>
    <property type="match status" value="1"/>
</dbReference>
<name>A8PRT8_MALGO</name>
<accession>A8PRT8</accession>
<dbReference type="Pfam" id="PF24779">
    <property type="entry name" value="UTP23_sensor"/>
    <property type="match status" value="1"/>
</dbReference>
<dbReference type="Pfam" id="PF04900">
    <property type="entry name" value="Fcf1"/>
    <property type="match status" value="1"/>
</dbReference>
<gene>
    <name evidence="10" type="ORF">MGL_0126</name>
</gene>
<dbReference type="InterPro" id="IPR057776">
    <property type="entry name" value="UTP23_sensor"/>
</dbReference>
<feature type="compositionally biased region" description="Polar residues" evidence="8">
    <location>
        <begin position="194"/>
        <end position="206"/>
    </location>
</feature>
<keyword evidence="2" id="KW-0690">Ribosome biogenesis</keyword>
<dbReference type="InterPro" id="IPR006984">
    <property type="entry name" value="Fcf1/UTP23"/>
</dbReference>
<dbReference type="PANTHER" id="PTHR12416">
    <property type="entry name" value="RRNA-PROCESSING PROTEIN UTP23 HOMOLOG"/>
    <property type="match status" value="1"/>
</dbReference>
<comment type="function">
    <text evidence="5">Involved in rRNA-processing and ribosome biogenesis.</text>
</comment>
<keyword evidence="4" id="KW-0539">Nucleus</keyword>
<evidence type="ECO:0000256" key="3">
    <source>
        <dbReference type="ARBA" id="ARBA00022552"/>
    </source>
</evidence>
<feature type="region of interest" description="Disordered" evidence="8">
    <location>
        <begin position="194"/>
        <end position="290"/>
    </location>
</feature>
<dbReference type="Proteomes" id="UP000008837">
    <property type="component" value="Unassembled WGS sequence"/>
</dbReference>
<dbReference type="KEGG" id="mgl:MGL_0126"/>
<protein>
    <recommendedName>
        <fullName evidence="7">U three protein 23</fullName>
    </recommendedName>
</protein>
<keyword evidence="11" id="KW-1185">Reference proteome</keyword>
<comment type="similarity">
    <text evidence="6">Belongs to the UTP23/FCF1 family. UTP23 subfamily.</text>
</comment>
<reference evidence="10 11" key="1">
    <citation type="journal article" date="2007" name="Proc. Natl. Acad. Sci. U.S.A.">
        <title>Dandruff-associated Malassezia genomes reveal convergent and divergent virulence traits shared with plant and human fungal pathogens.</title>
        <authorList>
            <person name="Xu J."/>
            <person name="Saunders C.W."/>
            <person name="Hu P."/>
            <person name="Grant R.A."/>
            <person name="Boekhout T."/>
            <person name="Kuramae E.E."/>
            <person name="Kronstad J.W."/>
            <person name="Deangelis Y.M."/>
            <person name="Reeder N.L."/>
            <person name="Johnstone K.R."/>
            <person name="Leland M."/>
            <person name="Fieno A.M."/>
            <person name="Begley W.M."/>
            <person name="Sun Y."/>
            <person name="Lacey M.P."/>
            <person name="Chaudhary T."/>
            <person name="Keough T."/>
            <person name="Chu L."/>
            <person name="Sears R."/>
            <person name="Yuan B."/>
            <person name="Dawson T.L.Jr."/>
        </authorList>
    </citation>
    <scope>NUCLEOTIDE SEQUENCE [LARGE SCALE GENOMIC DNA]</scope>
    <source>
        <strain evidence="11">ATCC MYA-4612 / CBS 7966</strain>
    </source>
</reference>
<dbReference type="STRING" id="425265.A8PRT8"/>
<dbReference type="FunFam" id="3.40.50.1010:FF:000006">
    <property type="entry name" value="rRNA-processing protein UTP23 homolog"/>
    <property type="match status" value="1"/>
</dbReference>
<evidence type="ECO:0000256" key="1">
    <source>
        <dbReference type="ARBA" id="ARBA00004604"/>
    </source>
</evidence>
<evidence type="ECO:0000256" key="2">
    <source>
        <dbReference type="ARBA" id="ARBA00022517"/>
    </source>
</evidence>
<dbReference type="OMA" id="CCMQALY"/>
<dbReference type="AlphaFoldDB" id="A8PRT8"/>
<feature type="compositionally biased region" description="Low complexity" evidence="8">
    <location>
        <begin position="257"/>
        <end position="273"/>
    </location>
</feature>
<dbReference type="RefSeq" id="XP_001732351.1">
    <property type="nucleotide sequence ID" value="XM_001732299.1"/>
</dbReference>
<evidence type="ECO:0000256" key="5">
    <source>
        <dbReference type="ARBA" id="ARBA00037300"/>
    </source>
</evidence>
<evidence type="ECO:0000256" key="6">
    <source>
        <dbReference type="ARBA" id="ARBA00038503"/>
    </source>
</evidence>
<evidence type="ECO:0000256" key="4">
    <source>
        <dbReference type="ARBA" id="ARBA00023242"/>
    </source>
</evidence>
<evidence type="ECO:0000256" key="7">
    <source>
        <dbReference type="ARBA" id="ARBA00076388"/>
    </source>
</evidence>
<keyword evidence="3" id="KW-0698">rRNA processing</keyword>
<dbReference type="VEuPathDB" id="FungiDB:MGL_0126"/>
<dbReference type="EMBL" id="AAYY01000001">
    <property type="protein sequence ID" value="EDP45137.1"/>
    <property type="molecule type" value="Genomic_DNA"/>
</dbReference>
<organism evidence="10 11">
    <name type="scientific">Malassezia globosa (strain ATCC MYA-4612 / CBS 7966)</name>
    <name type="common">Dandruff-associated fungus</name>
    <dbReference type="NCBI Taxonomy" id="425265"/>
    <lineage>
        <taxon>Eukaryota</taxon>
        <taxon>Fungi</taxon>
        <taxon>Dikarya</taxon>
        <taxon>Basidiomycota</taxon>
        <taxon>Ustilaginomycotina</taxon>
        <taxon>Malasseziomycetes</taxon>
        <taxon>Malasseziales</taxon>
        <taxon>Malasseziaceae</taxon>
        <taxon>Malassezia</taxon>
    </lineage>
</organism>
<dbReference type="InParanoid" id="A8PRT8"/>
<feature type="compositionally biased region" description="Basic residues" evidence="8">
    <location>
        <begin position="274"/>
        <end position="284"/>
    </location>
</feature>
<dbReference type="GO" id="GO:0006364">
    <property type="term" value="P:rRNA processing"/>
    <property type="evidence" value="ECO:0007669"/>
    <property type="project" value="UniProtKB-KW"/>
</dbReference>
<proteinExistence type="inferred from homology"/>
<comment type="caution">
    <text evidence="10">The sequence shown here is derived from an EMBL/GenBank/DDBJ whole genome shotgun (WGS) entry which is preliminary data.</text>
</comment>
<evidence type="ECO:0000313" key="10">
    <source>
        <dbReference type="EMBL" id="EDP45137.1"/>
    </source>
</evidence>
<dbReference type="GO" id="GO:0032040">
    <property type="term" value="C:small-subunit processome"/>
    <property type="evidence" value="ECO:0007669"/>
    <property type="project" value="InterPro"/>
</dbReference>
<dbReference type="GeneID" id="5856657"/>
<feature type="domain" description="UTP23 sensor motif region" evidence="9">
    <location>
        <begin position="212"/>
        <end position="229"/>
    </location>
</feature>